<dbReference type="WBParaSite" id="HPBE_0002200001-mRNA-1">
    <property type="protein sequence ID" value="HPBE_0002200001-mRNA-1"/>
    <property type="gene ID" value="HPBE_0002200001"/>
</dbReference>
<dbReference type="OrthoDB" id="5845881at2759"/>
<feature type="domain" description="DUF7741" evidence="1">
    <location>
        <begin position="109"/>
        <end position="183"/>
    </location>
</feature>
<accession>A0A3P8G559</accession>
<accession>A0A183GHG2</accession>
<dbReference type="Proteomes" id="UP000050761">
    <property type="component" value="Unassembled WGS sequence"/>
</dbReference>
<dbReference type="InterPro" id="IPR056643">
    <property type="entry name" value="DUF7741"/>
</dbReference>
<evidence type="ECO:0000259" key="1">
    <source>
        <dbReference type="Pfam" id="PF24888"/>
    </source>
</evidence>
<organism evidence="3 4">
    <name type="scientific">Heligmosomoides polygyrus</name>
    <name type="common">Parasitic roundworm</name>
    <dbReference type="NCBI Taxonomy" id="6339"/>
    <lineage>
        <taxon>Eukaryota</taxon>
        <taxon>Metazoa</taxon>
        <taxon>Ecdysozoa</taxon>
        <taxon>Nematoda</taxon>
        <taxon>Chromadorea</taxon>
        <taxon>Rhabditida</taxon>
        <taxon>Rhabditina</taxon>
        <taxon>Rhabditomorpha</taxon>
        <taxon>Strongyloidea</taxon>
        <taxon>Heligmosomidae</taxon>
        <taxon>Heligmosomoides</taxon>
    </lineage>
</organism>
<dbReference type="Pfam" id="PF24888">
    <property type="entry name" value="DUF7741"/>
    <property type="match status" value="1"/>
</dbReference>
<name>A0A183GHG2_HELPZ</name>
<sequence>MAISRATAEVACYHCFGNSTSHGQYCSIDQLCLGDACYFTVEPSGVWSSGCANTSAPPSLICSQDGTLWTCRCTADLCNQIASVTDQLSKLRNNESDGSIALLLPSLPISCLECGNVSIAGRALSVPCAAQHVCKGEFCVTKRGNNPHSYCGTSWDGTSEARCFKNPGEEEQCVCPQPMCNAVLSAEAMILQSEPTLATPTAGNSSTTAPSKAKKCKNSMKFSPNAQAVFMGEKLGQAIREGLGSDSQSVQEFSDGIDTHICN</sequence>
<dbReference type="EMBL" id="UZAH01033552">
    <property type="protein sequence ID" value="VDP29613.1"/>
    <property type="molecule type" value="Genomic_DNA"/>
</dbReference>
<reference evidence="4" key="2">
    <citation type="submission" date="2019-09" db="UniProtKB">
        <authorList>
            <consortium name="WormBaseParasite"/>
        </authorList>
    </citation>
    <scope>IDENTIFICATION</scope>
</reference>
<reference evidence="2 3" key="1">
    <citation type="submission" date="2018-11" db="EMBL/GenBank/DDBJ databases">
        <authorList>
            <consortium name="Pathogen Informatics"/>
        </authorList>
    </citation>
    <scope>NUCLEOTIDE SEQUENCE [LARGE SCALE GENOMIC DNA]</scope>
</reference>
<keyword evidence="3" id="KW-1185">Reference proteome</keyword>
<protein>
    <submittedName>
        <fullName evidence="4">EB domain-containing protein</fullName>
    </submittedName>
</protein>
<dbReference type="AlphaFoldDB" id="A0A183GHG2"/>
<proteinExistence type="predicted"/>
<gene>
    <name evidence="2" type="ORF">HPBE_LOCUS21999</name>
</gene>
<evidence type="ECO:0000313" key="2">
    <source>
        <dbReference type="EMBL" id="VDP29613.1"/>
    </source>
</evidence>
<evidence type="ECO:0000313" key="3">
    <source>
        <dbReference type="Proteomes" id="UP000050761"/>
    </source>
</evidence>
<evidence type="ECO:0000313" key="4">
    <source>
        <dbReference type="WBParaSite" id="HPBE_0002200001-mRNA-1"/>
    </source>
</evidence>